<dbReference type="Proteomes" id="UP000199581">
    <property type="component" value="Unassembled WGS sequence"/>
</dbReference>
<dbReference type="EMBL" id="FOTO01000003">
    <property type="protein sequence ID" value="SFL57618.1"/>
    <property type="molecule type" value="Genomic_DNA"/>
</dbReference>
<dbReference type="RefSeq" id="WP_092190843.1">
    <property type="nucleotide sequence ID" value="NZ_FOTO01000003.1"/>
</dbReference>
<gene>
    <name evidence="7" type="ORF">SAMN05421830_103347</name>
</gene>
<dbReference type="InterPro" id="IPR023353">
    <property type="entry name" value="LemA-like_dom_sf"/>
</dbReference>
<dbReference type="PANTHER" id="PTHR34478">
    <property type="entry name" value="PROTEIN LEMA"/>
    <property type="match status" value="1"/>
</dbReference>
<evidence type="ECO:0000313" key="8">
    <source>
        <dbReference type="Proteomes" id="UP000199581"/>
    </source>
</evidence>
<evidence type="ECO:0000256" key="1">
    <source>
        <dbReference type="ARBA" id="ARBA00004167"/>
    </source>
</evidence>
<comment type="subcellular location">
    <subcellularLocation>
        <location evidence="1">Membrane</location>
        <topology evidence="1">Single-pass membrane protein</topology>
    </subcellularLocation>
</comment>
<proteinExistence type="inferred from homology"/>
<protein>
    <submittedName>
        <fullName evidence="7">LemA protein</fullName>
    </submittedName>
</protein>
<dbReference type="PANTHER" id="PTHR34478:SF2">
    <property type="entry name" value="MEMBRANE PROTEIN"/>
    <property type="match status" value="1"/>
</dbReference>
<dbReference type="Gene3D" id="1.20.1440.20">
    <property type="entry name" value="LemA-like domain"/>
    <property type="match status" value="1"/>
</dbReference>
<organism evidence="7 8">
    <name type="scientific">Desulfomicrobium norvegicum (strain DSM 1741 / NCIMB 8310)</name>
    <name type="common">Desulfovibrio baculatus (strain Norway 4)</name>
    <name type="synonym">Desulfovibrio desulfuricans (strain Norway 4)</name>
    <dbReference type="NCBI Taxonomy" id="52561"/>
    <lineage>
        <taxon>Bacteria</taxon>
        <taxon>Pseudomonadati</taxon>
        <taxon>Thermodesulfobacteriota</taxon>
        <taxon>Desulfovibrionia</taxon>
        <taxon>Desulfovibrionales</taxon>
        <taxon>Desulfomicrobiaceae</taxon>
        <taxon>Desulfomicrobium</taxon>
    </lineage>
</organism>
<sequence length="184" mass="20235">MIAFLVVLVLVAAVLLWGILIYNGLVRMRNMVQEAWSGIDVQLKRRTDLIPNLVSTVKGYAAHEKGTLEEVIRLRGVAQNAQGVGETAQAQGLLGAALGRLFALAENYPDLKANANFAQLQASLGEIEDEVQLSRRYYNGAVRNLNIAVESFPSNLIAGRFGFEKAEFFELESPSERAVPKVEF</sequence>
<dbReference type="SUPFAM" id="SSF140478">
    <property type="entry name" value="LemA-like"/>
    <property type="match status" value="1"/>
</dbReference>
<reference evidence="7 8" key="1">
    <citation type="submission" date="2016-10" db="EMBL/GenBank/DDBJ databases">
        <authorList>
            <person name="Varghese N."/>
            <person name="Submissions S."/>
        </authorList>
    </citation>
    <scope>NUCLEOTIDE SEQUENCE [LARGE SCALE GENOMIC DNA]</scope>
    <source>
        <strain evidence="7 8">DSM 1741</strain>
    </source>
</reference>
<dbReference type="OrthoDB" id="9804152at2"/>
<evidence type="ECO:0000256" key="5">
    <source>
        <dbReference type="ARBA" id="ARBA00023136"/>
    </source>
</evidence>
<evidence type="ECO:0000313" key="7">
    <source>
        <dbReference type="EMBL" id="SFL57618.1"/>
    </source>
</evidence>
<keyword evidence="4 6" id="KW-1133">Transmembrane helix</keyword>
<dbReference type="Pfam" id="PF04011">
    <property type="entry name" value="LemA"/>
    <property type="match status" value="1"/>
</dbReference>
<feature type="transmembrane region" description="Helical" evidence="6">
    <location>
        <begin position="6"/>
        <end position="25"/>
    </location>
</feature>
<dbReference type="AlphaFoldDB" id="A0A8G2C2M9"/>
<evidence type="ECO:0000256" key="6">
    <source>
        <dbReference type="SAM" id="Phobius"/>
    </source>
</evidence>
<evidence type="ECO:0000256" key="2">
    <source>
        <dbReference type="ARBA" id="ARBA00008854"/>
    </source>
</evidence>
<accession>A0A8G2C2M9</accession>
<dbReference type="GO" id="GO:0016020">
    <property type="term" value="C:membrane"/>
    <property type="evidence" value="ECO:0007669"/>
    <property type="project" value="UniProtKB-SubCell"/>
</dbReference>
<keyword evidence="8" id="KW-1185">Reference proteome</keyword>
<comment type="caution">
    <text evidence="7">The sequence shown here is derived from an EMBL/GenBank/DDBJ whole genome shotgun (WGS) entry which is preliminary data.</text>
</comment>
<dbReference type="InterPro" id="IPR007156">
    <property type="entry name" value="MamQ_LemA"/>
</dbReference>
<name>A0A8G2C2M9_DESNO</name>
<keyword evidence="3 6" id="KW-0812">Transmembrane</keyword>
<comment type="similarity">
    <text evidence="2">Belongs to the LemA family.</text>
</comment>
<evidence type="ECO:0000256" key="3">
    <source>
        <dbReference type="ARBA" id="ARBA00022692"/>
    </source>
</evidence>
<evidence type="ECO:0000256" key="4">
    <source>
        <dbReference type="ARBA" id="ARBA00022989"/>
    </source>
</evidence>
<keyword evidence="5 6" id="KW-0472">Membrane</keyword>